<dbReference type="OrthoDB" id="5761885at2"/>
<reference evidence="2 3" key="1">
    <citation type="journal article" date="2014" name="Genome Announc.">
        <title>Draft Genome Sequence of the Agar-Degrading Bacterium Catenovulum sp. Strain DS-2, Isolated from Intestines of Haliotis diversicolor.</title>
        <authorList>
            <person name="Shan D."/>
            <person name="Li X."/>
            <person name="Gu Z."/>
            <person name="Wei G."/>
            <person name="Gao Z."/>
            <person name="Shao Z."/>
        </authorList>
    </citation>
    <scope>NUCLEOTIDE SEQUENCE [LARGE SCALE GENOMIC DNA]</scope>
    <source>
        <strain evidence="2 3">DS-2</strain>
    </source>
</reference>
<proteinExistence type="predicted"/>
<feature type="domain" description="PilZ" evidence="1">
    <location>
        <begin position="106"/>
        <end position="213"/>
    </location>
</feature>
<dbReference type="GO" id="GO:0035438">
    <property type="term" value="F:cyclic-di-GMP binding"/>
    <property type="evidence" value="ECO:0007669"/>
    <property type="project" value="InterPro"/>
</dbReference>
<accession>W7QYH0</accession>
<evidence type="ECO:0000313" key="2">
    <source>
        <dbReference type="EMBL" id="EWH10410.1"/>
    </source>
</evidence>
<evidence type="ECO:0000259" key="1">
    <source>
        <dbReference type="Pfam" id="PF07238"/>
    </source>
</evidence>
<sequence length="226" mass="25501">MSLLLELKPGAPISVTYLDTGHKMQTVQMIYVGLIDQEYLILKFPDKRALVNHKFGLVPGTHLTLRTMVAKDMLHAISFKAPSLGVSKLREPLLLVAFPSQTHSQQLRSKPRLKVEAMAGVRLLNKDFEFLTMVSDFSLTGLKCEFNLTEAQESQLNKNTISELVDERVSIDFGVNDDFESDFQLYGMIKNARIQDKALLGIQFENNDESMVKSVFAILLMRLHGL</sequence>
<dbReference type="AlphaFoldDB" id="W7QYH0"/>
<dbReference type="Gene3D" id="2.40.10.220">
    <property type="entry name" value="predicted glycosyltransferase like domains"/>
    <property type="match status" value="1"/>
</dbReference>
<name>W7QYH0_9ALTE</name>
<dbReference type="Proteomes" id="UP000019276">
    <property type="component" value="Unassembled WGS sequence"/>
</dbReference>
<keyword evidence="3" id="KW-1185">Reference proteome</keyword>
<evidence type="ECO:0000313" key="3">
    <source>
        <dbReference type="Proteomes" id="UP000019276"/>
    </source>
</evidence>
<dbReference type="Pfam" id="PF07238">
    <property type="entry name" value="PilZ"/>
    <property type="match status" value="1"/>
</dbReference>
<protein>
    <recommendedName>
        <fullName evidence="1">PilZ domain-containing protein</fullName>
    </recommendedName>
</protein>
<dbReference type="InterPro" id="IPR012349">
    <property type="entry name" value="Split_barrel_FMN-bd"/>
</dbReference>
<gene>
    <name evidence="2" type="ORF">DS2_08053</name>
</gene>
<dbReference type="RefSeq" id="WP_035014220.1">
    <property type="nucleotide sequence ID" value="NZ_ARZY01000012.1"/>
</dbReference>
<organism evidence="2 3">
    <name type="scientific">Catenovulum agarivorans DS-2</name>
    <dbReference type="NCBI Taxonomy" id="1328313"/>
    <lineage>
        <taxon>Bacteria</taxon>
        <taxon>Pseudomonadati</taxon>
        <taxon>Pseudomonadota</taxon>
        <taxon>Gammaproteobacteria</taxon>
        <taxon>Alteromonadales</taxon>
        <taxon>Alteromonadaceae</taxon>
        <taxon>Catenovulum</taxon>
    </lineage>
</organism>
<dbReference type="SUPFAM" id="SSF141371">
    <property type="entry name" value="PilZ domain-like"/>
    <property type="match status" value="2"/>
</dbReference>
<dbReference type="Gene3D" id="2.30.110.10">
    <property type="entry name" value="Electron Transport, Fmn-binding Protein, Chain A"/>
    <property type="match status" value="1"/>
</dbReference>
<dbReference type="InterPro" id="IPR009875">
    <property type="entry name" value="PilZ_domain"/>
</dbReference>
<comment type="caution">
    <text evidence="2">The sequence shown here is derived from an EMBL/GenBank/DDBJ whole genome shotgun (WGS) entry which is preliminary data.</text>
</comment>
<dbReference type="EMBL" id="ARZY01000012">
    <property type="protein sequence ID" value="EWH10410.1"/>
    <property type="molecule type" value="Genomic_DNA"/>
</dbReference>